<dbReference type="GO" id="GO:0006914">
    <property type="term" value="P:autophagy"/>
    <property type="evidence" value="ECO:0007669"/>
    <property type="project" value="UniProtKB-KW"/>
</dbReference>
<feature type="transmembrane region" description="Helical" evidence="10">
    <location>
        <begin position="428"/>
        <end position="449"/>
    </location>
</feature>
<dbReference type="AlphaFoldDB" id="A0A7D8Z5I0"/>
<keyword evidence="8 10" id="KW-0072">Autophagy</keyword>
<keyword evidence="5 10" id="KW-0812">Transmembrane</keyword>
<organism evidence="12 13">
    <name type="scientific">Vanrija humicola</name>
    <name type="common">Yeast</name>
    <name type="synonym">Cryptococcus humicola</name>
    <dbReference type="NCBI Taxonomy" id="5417"/>
    <lineage>
        <taxon>Eukaryota</taxon>
        <taxon>Fungi</taxon>
        <taxon>Dikarya</taxon>
        <taxon>Basidiomycota</taxon>
        <taxon>Agaricomycotina</taxon>
        <taxon>Tremellomycetes</taxon>
        <taxon>Trichosporonales</taxon>
        <taxon>Trichosporonaceae</taxon>
        <taxon>Vanrija</taxon>
    </lineage>
</organism>
<keyword evidence="3 10" id="KW-0813">Transport</keyword>
<dbReference type="InterPro" id="IPR050495">
    <property type="entry name" value="ATG22/LtaA_families"/>
</dbReference>
<evidence type="ECO:0000256" key="11">
    <source>
        <dbReference type="SAM" id="MobiDB-lite"/>
    </source>
</evidence>
<evidence type="ECO:0000256" key="8">
    <source>
        <dbReference type="ARBA" id="ARBA00023006"/>
    </source>
</evidence>
<feature type="transmembrane region" description="Helical" evidence="10">
    <location>
        <begin position="327"/>
        <end position="351"/>
    </location>
</feature>
<dbReference type="PANTHER" id="PTHR23519">
    <property type="entry name" value="AUTOPHAGY-RELATED PROTEIN 22"/>
    <property type="match status" value="1"/>
</dbReference>
<dbReference type="InterPro" id="IPR024671">
    <property type="entry name" value="Atg22-like"/>
</dbReference>
<accession>A0A7D8Z5I0</accession>
<evidence type="ECO:0000256" key="2">
    <source>
        <dbReference type="ARBA" id="ARBA00006978"/>
    </source>
</evidence>
<protein>
    <recommendedName>
        <fullName evidence="10">Autophagy-related protein</fullName>
    </recommendedName>
</protein>
<evidence type="ECO:0000256" key="5">
    <source>
        <dbReference type="ARBA" id="ARBA00022692"/>
    </source>
</evidence>
<keyword evidence="9 10" id="KW-0472">Membrane</keyword>
<feature type="transmembrane region" description="Helical" evidence="10">
    <location>
        <begin position="393"/>
        <end position="416"/>
    </location>
</feature>
<dbReference type="GO" id="GO:0005774">
    <property type="term" value="C:vacuolar membrane"/>
    <property type="evidence" value="ECO:0007669"/>
    <property type="project" value="UniProtKB-SubCell"/>
</dbReference>
<reference evidence="12 13" key="1">
    <citation type="journal article" date="2019" name="PLoS Genet.">
        <title>Convergent evolution of linked mating-type loci in basidiomycete fungi.</title>
        <authorList>
            <person name="Sun S."/>
            <person name="Coelho M.A."/>
            <person name="Heitman J."/>
            <person name="Nowrousian M."/>
        </authorList>
    </citation>
    <scope>NUCLEOTIDE SEQUENCE [LARGE SCALE GENOMIC DNA]</scope>
    <source>
        <strain evidence="12 13">CBS 4282</strain>
    </source>
</reference>
<dbReference type="GO" id="GO:0032974">
    <property type="term" value="P:amino acid transmembrane export from vacuole"/>
    <property type="evidence" value="ECO:0007669"/>
    <property type="project" value="InterPro"/>
</dbReference>
<dbReference type="Proteomes" id="UP000473826">
    <property type="component" value="Unassembled WGS sequence"/>
</dbReference>
<dbReference type="InterPro" id="IPR036259">
    <property type="entry name" value="MFS_trans_sf"/>
</dbReference>
<evidence type="ECO:0000256" key="4">
    <source>
        <dbReference type="ARBA" id="ARBA00022554"/>
    </source>
</evidence>
<comment type="subcellular location">
    <subcellularLocation>
        <location evidence="1 10">Vacuole membrane</location>
        <topology evidence="1 10">Multi-pass membrane protein</topology>
    </subcellularLocation>
</comment>
<feature type="transmembrane region" description="Helical" evidence="10">
    <location>
        <begin position="12"/>
        <end position="34"/>
    </location>
</feature>
<evidence type="ECO:0000256" key="7">
    <source>
        <dbReference type="ARBA" id="ARBA00022989"/>
    </source>
</evidence>
<comment type="caution">
    <text evidence="12">The sequence shown here is derived from an EMBL/GenBank/DDBJ whole genome shotgun (WGS) entry which is preliminary data.</text>
</comment>
<evidence type="ECO:0000256" key="6">
    <source>
        <dbReference type="ARBA" id="ARBA00022970"/>
    </source>
</evidence>
<sequence>MKLSDRHVLAWYGYAFAAEVYVACALAIFLPITLERMAREIGFEAPELTKPCALEATEAVCKARILGAWVDTTSFSMYVKSAAVLSQALVIISIGALADSAYWRKTLLVAFAAVGSSTACVFLLLPSRPAHWLPLVAAAITVVGNFTYGASIVCANAFLPGLAREDAAVVAAKAVLDASLGEGGGEGEAAGEVGDAPPETPMSVRDEDAPLLENGDEDSTAAAASYAALFSATTARLSSTGVAIGFFSGVAMLALLAIPVAAGGGSTRSLSLAVGLSGLWWGVWTVPSALGLPSGPKERAPHHWLAAAWRHVGSMIRPSEMRTLPNLFTYLLAWVFLSDGFHTTTYTAILYASSTLHMSPAKIIVIGLLVQLFAVVSSFLAPRVQARLGLSNLYFLLYVVLGAQVLPLYACAGLVLPYGGLRTEAEMYVAASWFGFLYGPFNSYARAVYAELIPPGHESTFFSLFSLTDKSASFIGPFIVGIIADVSGNIRLGFLFLTLMLALPVPVLLRVRMHDGVRQAAAWSVRKAETWAEPAGPAMPPEV</sequence>
<dbReference type="InterPro" id="IPR044738">
    <property type="entry name" value="Atg22"/>
</dbReference>
<keyword evidence="6 10" id="KW-0029">Amino-acid transport</keyword>
<evidence type="ECO:0000256" key="1">
    <source>
        <dbReference type="ARBA" id="ARBA00004128"/>
    </source>
</evidence>
<gene>
    <name evidence="12" type="ORF">VHUM_02540</name>
</gene>
<evidence type="ECO:0000313" key="13">
    <source>
        <dbReference type="Proteomes" id="UP000473826"/>
    </source>
</evidence>
<evidence type="ECO:0000256" key="9">
    <source>
        <dbReference type="ARBA" id="ARBA00023136"/>
    </source>
</evidence>
<evidence type="ECO:0000256" key="3">
    <source>
        <dbReference type="ARBA" id="ARBA00022448"/>
    </source>
</evidence>
<keyword evidence="4 10" id="KW-0926">Vacuole</keyword>
<feature type="transmembrane region" description="Helical" evidence="10">
    <location>
        <begin position="270"/>
        <end position="292"/>
    </location>
</feature>
<keyword evidence="13" id="KW-1185">Reference proteome</keyword>
<feature type="transmembrane region" description="Helical" evidence="10">
    <location>
        <begin position="363"/>
        <end position="381"/>
    </location>
</feature>
<comment type="similarity">
    <text evidence="2 10">Belongs to the ATG22 family.</text>
</comment>
<name>A0A7D8Z5I0_VANHU</name>
<dbReference type="Gene3D" id="1.20.1250.20">
    <property type="entry name" value="MFS general substrate transporter like domains"/>
    <property type="match status" value="1"/>
</dbReference>
<feature type="transmembrane region" description="Helical" evidence="10">
    <location>
        <begin position="107"/>
        <end position="126"/>
    </location>
</feature>
<dbReference type="Pfam" id="PF11700">
    <property type="entry name" value="ATG22"/>
    <property type="match status" value="1"/>
</dbReference>
<feature type="transmembrane region" description="Helical" evidence="10">
    <location>
        <begin position="132"/>
        <end position="159"/>
    </location>
</feature>
<dbReference type="SUPFAM" id="SSF103473">
    <property type="entry name" value="MFS general substrate transporter"/>
    <property type="match status" value="1"/>
</dbReference>
<dbReference type="PANTHER" id="PTHR23519:SF1">
    <property type="entry name" value="AUTOPHAGY-RELATED PROTEIN 22"/>
    <property type="match status" value="1"/>
</dbReference>
<feature type="transmembrane region" description="Helical" evidence="10">
    <location>
        <begin position="242"/>
        <end position="264"/>
    </location>
</feature>
<dbReference type="CDD" id="cd17483">
    <property type="entry name" value="MFS_Atg22_like"/>
    <property type="match status" value="1"/>
</dbReference>
<feature type="region of interest" description="Disordered" evidence="11">
    <location>
        <begin position="183"/>
        <end position="203"/>
    </location>
</feature>
<dbReference type="EMBL" id="QKWK01000006">
    <property type="protein sequence ID" value="TXT09066.1"/>
    <property type="molecule type" value="Genomic_DNA"/>
</dbReference>
<feature type="transmembrane region" description="Helical" evidence="10">
    <location>
        <begin position="461"/>
        <end position="484"/>
    </location>
</feature>
<keyword evidence="7 10" id="KW-1133">Transmembrane helix</keyword>
<dbReference type="OrthoDB" id="192733at2759"/>
<evidence type="ECO:0000256" key="10">
    <source>
        <dbReference type="RuleBase" id="RU363073"/>
    </source>
</evidence>
<evidence type="ECO:0000313" key="12">
    <source>
        <dbReference type="EMBL" id="TXT09066.1"/>
    </source>
</evidence>
<proteinExistence type="inferred from homology"/>
<comment type="function">
    <text evidence="10">Vacuolar effluxer which mediate the efflux of amino acids resulting from autophagic degradation. The release of autophagic amino acids allows the maintenance of protein synthesis and viability during nitrogen starvation.</text>
</comment>
<feature type="transmembrane region" description="Helical" evidence="10">
    <location>
        <begin position="490"/>
        <end position="509"/>
    </location>
</feature>